<dbReference type="InterPro" id="IPR043502">
    <property type="entry name" value="DNA/RNA_pol_sf"/>
</dbReference>
<protein>
    <recommendedName>
        <fullName evidence="2">Reverse transcriptase domain-containing protein</fullName>
    </recommendedName>
</protein>
<dbReference type="PANTHER" id="PTHR33116:SF78">
    <property type="entry name" value="OS12G0587133 PROTEIN"/>
    <property type="match status" value="1"/>
</dbReference>
<keyword evidence="4" id="KW-1185">Reference proteome</keyword>
<organism evidence="3 4">
    <name type="scientific">Paspalum notatum var. saurae</name>
    <dbReference type="NCBI Taxonomy" id="547442"/>
    <lineage>
        <taxon>Eukaryota</taxon>
        <taxon>Viridiplantae</taxon>
        <taxon>Streptophyta</taxon>
        <taxon>Embryophyta</taxon>
        <taxon>Tracheophyta</taxon>
        <taxon>Spermatophyta</taxon>
        <taxon>Magnoliopsida</taxon>
        <taxon>Liliopsida</taxon>
        <taxon>Poales</taxon>
        <taxon>Poaceae</taxon>
        <taxon>PACMAD clade</taxon>
        <taxon>Panicoideae</taxon>
        <taxon>Andropogonodae</taxon>
        <taxon>Paspaleae</taxon>
        <taxon>Paspalinae</taxon>
        <taxon>Paspalum</taxon>
    </lineage>
</organism>
<accession>A0AAQ3SXW6</accession>
<name>A0AAQ3SXW6_PASNO</name>
<proteinExistence type="predicted"/>
<gene>
    <name evidence="3" type="ORF">U9M48_012631</name>
</gene>
<feature type="transmembrane region" description="Helical" evidence="1">
    <location>
        <begin position="189"/>
        <end position="210"/>
    </location>
</feature>
<dbReference type="Proteomes" id="UP001341281">
    <property type="component" value="Chromosome 03"/>
</dbReference>
<sequence length="387" mass="44380">MAAVSAVWSRKFGNFGTLNSAFITLIPKKESADQPKDFRPISLVHSFAKLLTKLLANRLAARLQHLVSPNQSAFIKGRFIQDNFMLVQQTAKFLHRQKQPRILLKLDISKAFDSKSSVMPIRCDDSELMVVQNLLPCTLSEFPCKYLGLPLSLKKLTRAQVQPFIDRFADQLPNWKADMMTRAGRRVQVQFVLTGMLIYLFMASDLPAWAVKAIDKIRRGFLWRGRKDVPVQAQAFFAMATTSVVGNGAQTFFWTDRWLDGRSIEELAPRLFAVIPKRRIKQRTVQEALTNRTWISDIQGALDVGVLTDYLHLWDLLSGLQLQPEVEDRHIWKLSPNGHYSAKSAYEGFFLGATLFEPWKKIWKSWAPPKCRFFLCEKIKLHQSKVP</sequence>
<evidence type="ECO:0000259" key="2">
    <source>
        <dbReference type="Pfam" id="PF00078"/>
    </source>
</evidence>
<evidence type="ECO:0000313" key="3">
    <source>
        <dbReference type="EMBL" id="WVZ62943.1"/>
    </source>
</evidence>
<evidence type="ECO:0000256" key="1">
    <source>
        <dbReference type="SAM" id="Phobius"/>
    </source>
</evidence>
<feature type="domain" description="Reverse transcriptase" evidence="2">
    <location>
        <begin position="26"/>
        <end position="114"/>
    </location>
</feature>
<dbReference type="EMBL" id="CP144747">
    <property type="protein sequence ID" value="WVZ62943.1"/>
    <property type="molecule type" value="Genomic_DNA"/>
</dbReference>
<evidence type="ECO:0000313" key="4">
    <source>
        <dbReference type="Proteomes" id="UP001341281"/>
    </source>
</evidence>
<dbReference type="Pfam" id="PF00078">
    <property type="entry name" value="RVT_1"/>
    <property type="match status" value="1"/>
</dbReference>
<dbReference type="AlphaFoldDB" id="A0AAQ3SXW6"/>
<dbReference type="CDD" id="cd01650">
    <property type="entry name" value="RT_nLTR_like"/>
    <property type="match status" value="1"/>
</dbReference>
<keyword evidence="1" id="KW-1133">Transmembrane helix</keyword>
<dbReference type="InterPro" id="IPR000477">
    <property type="entry name" value="RT_dom"/>
</dbReference>
<keyword evidence="1" id="KW-0472">Membrane</keyword>
<keyword evidence="1" id="KW-0812">Transmembrane</keyword>
<dbReference type="PANTHER" id="PTHR33116">
    <property type="entry name" value="REVERSE TRANSCRIPTASE ZINC-BINDING DOMAIN-CONTAINING PROTEIN-RELATED-RELATED"/>
    <property type="match status" value="1"/>
</dbReference>
<reference evidence="3 4" key="1">
    <citation type="submission" date="2024-02" db="EMBL/GenBank/DDBJ databases">
        <title>High-quality chromosome-scale genome assembly of Pensacola bahiagrass (Paspalum notatum Flugge var. saurae).</title>
        <authorList>
            <person name="Vega J.M."/>
            <person name="Podio M."/>
            <person name="Orjuela J."/>
            <person name="Siena L.A."/>
            <person name="Pessino S.C."/>
            <person name="Combes M.C."/>
            <person name="Mariac C."/>
            <person name="Albertini E."/>
            <person name="Pupilli F."/>
            <person name="Ortiz J.P.A."/>
            <person name="Leblanc O."/>
        </authorList>
    </citation>
    <scope>NUCLEOTIDE SEQUENCE [LARGE SCALE GENOMIC DNA]</scope>
    <source>
        <strain evidence="3">R1</strain>
        <tissue evidence="3">Leaf</tissue>
    </source>
</reference>
<dbReference type="SUPFAM" id="SSF56672">
    <property type="entry name" value="DNA/RNA polymerases"/>
    <property type="match status" value="1"/>
</dbReference>